<feature type="transmembrane region" description="Helical" evidence="2">
    <location>
        <begin position="306"/>
        <end position="325"/>
    </location>
</feature>
<evidence type="ECO:0000313" key="3">
    <source>
        <dbReference type="EMBL" id="PIK54808.1"/>
    </source>
</evidence>
<dbReference type="PANTHER" id="PTHR11360:SF284">
    <property type="entry name" value="EG:103B4.3 PROTEIN-RELATED"/>
    <property type="match status" value="1"/>
</dbReference>
<keyword evidence="2" id="KW-0812">Transmembrane</keyword>
<dbReference type="InterPro" id="IPR050327">
    <property type="entry name" value="Proton-linked_MCT"/>
</dbReference>
<dbReference type="Proteomes" id="UP000230750">
    <property type="component" value="Unassembled WGS sequence"/>
</dbReference>
<feature type="transmembrane region" description="Helical" evidence="2">
    <location>
        <begin position="83"/>
        <end position="102"/>
    </location>
</feature>
<dbReference type="PANTHER" id="PTHR11360">
    <property type="entry name" value="MONOCARBOXYLATE TRANSPORTER"/>
    <property type="match status" value="1"/>
</dbReference>
<keyword evidence="4" id="KW-1185">Reference proteome</keyword>
<feature type="transmembrane region" description="Helical" evidence="2">
    <location>
        <begin position="55"/>
        <end position="77"/>
    </location>
</feature>
<protein>
    <submittedName>
        <fullName evidence="3">Putative monocarboxylate transporter 13</fullName>
    </submittedName>
</protein>
<feature type="transmembrane region" description="Helical" evidence="2">
    <location>
        <begin position="109"/>
        <end position="128"/>
    </location>
</feature>
<comment type="caution">
    <text evidence="3">The sequence shown here is derived from an EMBL/GenBank/DDBJ whole genome shotgun (WGS) entry which is preliminary data.</text>
</comment>
<dbReference type="SUPFAM" id="SSF103473">
    <property type="entry name" value="MFS general substrate transporter"/>
    <property type="match status" value="1"/>
</dbReference>
<dbReference type="InterPro" id="IPR011701">
    <property type="entry name" value="MFS"/>
</dbReference>
<feature type="transmembrane region" description="Helical" evidence="2">
    <location>
        <begin position="173"/>
        <end position="191"/>
    </location>
</feature>
<name>A0A2G8L3J7_STIJA</name>
<sequence length="430" mass="46595">MKEPGEIPTASDKGWAWVVLAAAFTNAMLLAGYMKGIGVFFVEWQENFGANAKDVGWVGVIIGFFTSVGALLAGALATRLACQKVIIIAGLLFAASVAAGSFTSDMWQLYITNCIAGISLGLCLQPGWTSIGYNFHRWLGLANGVSSAGVGMGIVALPPLIQFFCNKVGWRGALQVTGAFMVMTSVCGVLVRPTPKELFLIKQRENTKKVTTSERRQRCSVTLESGVVVYRETLFEKLISAPVHSVTDNLGLKLLVQHPSFANPFVSTYSMLIAIAVWFGLFSGLSYSMAVYCARLCVPADKVSSSIGVVLLSEGVGVLFGVFFMGLIRDLTSNYDMSFLMCGGSFVLASVVVFCDSFYLEITERRRSTHKEDIKDTDHVTKSSNAEERKKEENANVNQAYDAEEEDSGKCVISIVSATNAVLQSDKNCR</sequence>
<feature type="compositionally biased region" description="Basic and acidic residues" evidence="1">
    <location>
        <begin position="371"/>
        <end position="394"/>
    </location>
</feature>
<dbReference type="Gene3D" id="1.20.1250.20">
    <property type="entry name" value="MFS general substrate transporter like domains"/>
    <property type="match status" value="2"/>
</dbReference>
<proteinExistence type="predicted"/>
<reference evidence="3 4" key="1">
    <citation type="journal article" date="2017" name="PLoS Biol.">
        <title>The sea cucumber genome provides insights into morphological evolution and visceral regeneration.</title>
        <authorList>
            <person name="Zhang X."/>
            <person name="Sun L."/>
            <person name="Yuan J."/>
            <person name="Sun Y."/>
            <person name="Gao Y."/>
            <person name="Zhang L."/>
            <person name="Li S."/>
            <person name="Dai H."/>
            <person name="Hamel J.F."/>
            <person name="Liu C."/>
            <person name="Yu Y."/>
            <person name="Liu S."/>
            <person name="Lin W."/>
            <person name="Guo K."/>
            <person name="Jin S."/>
            <person name="Xu P."/>
            <person name="Storey K.B."/>
            <person name="Huan P."/>
            <person name="Zhang T."/>
            <person name="Zhou Y."/>
            <person name="Zhang J."/>
            <person name="Lin C."/>
            <person name="Li X."/>
            <person name="Xing L."/>
            <person name="Huo D."/>
            <person name="Sun M."/>
            <person name="Wang L."/>
            <person name="Mercier A."/>
            <person name="Li F."/>
            <person name="Yang H."/>
            <person name="Xiang J."/>
        </authorList>
    </citation>
    <scope>NUCLEOTIDE SEQUENCE [LARGE SCALE GENOMIC DNA]</scope>
    <source>
        <strain evidence="3">Shaxun</strain>
        <tissue evidence="3">Muscle</tissue>
    </source>
</reference>
<feature type="transmembrane region" description="Helical" evidence="2">
    <location>
        <begin position="15"/>
        <end position="34"/>
    </location>
</feature>
<dbReference type="InterPro" id="IPR036259">
    <property type="entry name" value="MFS_trans_sf"/>
</dbReference>
<feature type="transmembrane region" description="Helical" evidence="2">
    <location>
        <begin position="140"/>
        <end position="161"/>
    </location>
</feature>
<dbReference type="Pfam" id="PF07690">
    <property type="entry name" value="MFS_1"/>
    <property type="match status" value="2"/>
</dbReference>
<dbReference type="OrthoDB" id="6286464at2759"/>
<evidence type="ECO:0000313" key="4">
    <source>
        <dbReference type="Proteomes" id="UP000230750"/>
    </source>
</evidence>
<dbReference type="AlphaFoldDB" id="A0A2G8L3J7"/>
<gene>
    <name evidence="3" type="ORF">BSL78_08330</name>
</gene>
<dbReference type="GO" id="GO:0008028">
    <property type="term" value="F:monocarboxylic acid transmembrane transporter activity"/>
    <property type="evidence" value="ECO:0007669"/>
    <property type="project" value="TreeGrafter"/>
</dbReference>
<dbReference type="EMBL" id="MRZV01000234">
    <property type="protein sequence ID" value="PIK54808.1"/>
    <property type="molecule type" value="Genomic_DNA"/>
</dbReference>
<organism evidence="3 4">
    <name type="scientific">Stichopus japonicus</name>
    <name type="common">Sea cucumber</name>
    <dbReference type="NCBI Taxonomy" id="307972"/>
    <lineage>
        <taxon>Eukaryota</taxon>
        <taxon>Metazoa</taxon>
        <taxon>Echinodermata</taxon>
        <taxon>Eleutherozoa</taxon>
        <taxon>Echinozoa</taxon>
        <taxon>Holothuroidea</taxon>
        <taxon>Aspidochirotacea</taxon>
        <taxon>Aspidochirotida</taxon>
        <taxon>Stichopodidae</taxon>
        <taxon>Apostichopus</taxon>
    </lineage>
</organism>
<keyword evidence="2" id="KW-1133">Transmembrane helix</keyword>
<feature type="transmembrane region" description="Helical" evidence="2">
    <location>
        <begin position="337"/>
        <end position="360"/>
    </location>
</feature>
<keyword evidence="2" id="KW-0472">Membrane</keyword>
<evidence type="ECO:0000256" key="2">
    <source>
        <dbReference type="SAM" id="Phobius"/>
    </source>
</evidence>
<feature type="transmembrane region" description="Helical" evidence="2">
    <location>
        <begin position="269"/>
        <end position="294"/>
    </location>
</feature>
<accession>A0A2G8L3J7</accession>
<feature type="region of interest" description="Disordered" evidence="1">
    <location>
        <begin position="371"/>
        <end position="408"/>
    </location>
</feature>
<evidence type="ECO:0000256" key="1">
    <source>
        <dbReference type="SAM" id="MobiDB-lite"/>
    </source>
</evidence>